<dbReference type="EMBL" id="CAXDID020000315">
    <property type="protein sequence ID" value="CAL6075635.1"/>
    <property type="molecule type" value="Genomic_DNA"/>
</dbReference>
<organism evidence="2">
    <name type="scientific">Hexamita inflata</name>
    <dbReference type="NCBI Taxonomy" id="28002"/>
    <lineage>
        <taxon>Eukaryota</taxon>
        <taxon>Metamonada</taxon>
        <taxon>Diplomonadida</taxon>
        <taxon>Hexamitidae</taxon>
        <taxon>Hexamitinae</taxon>
        <taxon>Hexamita</taxon>
    </lineage>
</organism>
<evidence type="ECO:0000313" key="4">
    <source>
        <dbReference type="Proteomes" id="UP001642409"/>
    </source>
</evidence>
<proteinExistence type="predicted"/>
<keyword evidence="1" id="KW-0472">Membrane</keyword>
<dbReference type="AlphaFoldDB" id="A0AA86NIC7"/>
<reference evidence="2" key="1">
    <citation type="submission" date="2023-06" db="EMBL/GenBank/DDBJ databases">
        <authorList>
            <person name="Kurt Z."/>
        </authorList>
    </citation>
    <scope>NUCLEOTIDE SEQUENCE</scope>
</reference>
<reference evidence="3 4" key="2">
    <citation type="submission" date="2024-07" db="EMBL/GenBank/DDBJ databases">
        <authorList>
            <person name="Akdeniz Z."/>
        </authorList>
    </citation>
    <scope>NUCLEOTIDE SEQUENCE [LARGE SCALE GENOMIC DNA]</scope>
</reference>
<feature type="transmembrane region" description="Helical" evidence="1">
    <location>
        <begin position="122"/>
        <end position="151"/>
    </location>
</feature>
<evidence type="ECO:0000313" key="2">
    <source>
        <dbReference type="EMBL" id="CAI9919574.1"/>
    </source>
</evidence>
<comment type="caution">
    <text evidence="2">The sequence shown here is derived from an EMBL/GenBank/DDBJ whole genome shotgun (WGS) entry which is preliminary data.</text>
</comment>
<feature type="transmembrane region" description="Helical" evidence="1">
    <location>
        <begin position="7"/>
        <end position="27"/>
    </location>
</feature>
<sequence>MNQENKAQIGISLSIFYILNVINNVVSLNTANMYIYSFKIITIFMLSLILSCQFKSDDTFTIKRSYISVFFNVSCFVYSLLASKTDYSQIFTQYCAYNVLVSSLSTSANIIQNLFSLIKSQIALVLILVQLQFCSTFIIIICTLSALLFYMNVRSGSKYQKQNVSMNFQKYSQRTENDLKLFLQTLLTPNLVKLIKQGKASLLKCEKDTVMLGIITVRAEMMSIENLAVKQKYLYQILDQGCQMFEINKIKSITGEYMFTSGFSQYFGTSFRNKNNVVGMCKLCTLAVETAVLLDVQISSLIVQDEVLIGSNGVSTKAGHVDCFGLAIQKIKEDLPQLKPGVYIDKPILDTNTLSMQAAKQQVFNNYYVDELDGYNKLTAKPFLLKNMEEQFTDVFNVSSYQEKQSYMAVNHRTSYDNNFSMKGSRLLSQEVSDNSNHSFEADHQNIHNLIEKSIFQIKLKQSWMTKIYNMFLIGFQMSDQFQAKNNDYIYQKYALIFMTWRALLFKLVLCLIVLITDIQLERENNAVSEVLGMHFNSGDMQITSQVLLFCSILVSTVFSLIFYVVFNKQRVFDLQKVNKKTKGVHQLIIVQAQILQIFEIFLQYFQFISICIDYTKKSYDPIQKVAMQQIIVLKYIQVQIQTYLHISPFYNFLHSLSTSLKFALLAICSQTFIVFLFPKTLIYILGLILSNFNVIFHQVQYFEKVLLEINSRYMLETKFQTNRKNIESVFDDISLAALRQQETYLINENDFKMELVDIDYSWCEVMLQEKRMLYRLKTQGTNMSSKNLLARTQGSMSRAISRNNSFAFLQLDSQAKLHMAILNEFSREDSRYVNVKNMCKLGKCVIILLKAKNINKLTKLQDINICSYFDKFLELMHPVVKNDIQTHIVRVTFDTASIIVLPNQDKTEIQKQLQKAFEIGLKLIDIITTANDQIQLGAGIGVSDVFIIQFGSYLYTFDYFGNGFQEAEKAANQCIHKSLCCKKNQFESYYSVYKQTSSLTQIHYQLVKEWIMIQQTFQ</sequence>
<protein>
    <submittedName>
        <fullName evidence="3">Hypothetical_protein</fullName>
    </submittedName>
</protein>
<feature type="transmembrane region" description="Helical" evidence="1">
    <location>
        <begin position="33"/>
        <end position="54"/>
    </location>
</feature>
<feature type="transmembrane region" description="Helical" evidence="1">
    <location>
        <begin position="66"/>
        <end position="83"/>
    </location>
</feature>
<keyword evidence="1" id="KW-1133">Transmembrane helix</keyword>
<evidence type="ECO:0000313" key="3">
    <source>
        <dbReference type="EMBL" id="CAL6075635.1"/>
    </source>
</evidence>
<name>A0AA86NIC7_9EUKA</name>
<dbReference type="Proteomes" id="UP001642409">
    <property type="component" value="Unassembled WGS sequence"/>
</dbReference>
<evidence type="ECO:0000256" key="1">
    <source>
        <dbReference type="SAM" id="Phobius"/>
    </source>
</evidence>
<feature type="transmembrane region" description="Helical" evidence="1">
    <location>
        <begin position="547"/>
        <end position="567"/>
    </location>
</feature>
<feature type="transmembrane region" description="Helical" evidence="1">
    <location>
        <begin position="494"/>
        <end position="516"/>
    </location>
</feature>
<feature type="transmembrane region" description="Helical" evidence="1">
    <location>
        <begin position="663"/>
        <end position="690"/>
    </location>
</feature>
<keyword evidence="1" id="KW-0812">Transmembrane</keyword>
<accession>A0AA86NIC7</accession>
<dbReference type="EMBL" id="CATOUU010000181">
    <property type="protein sequence ID" value="CAI9919574.1"/>
    <property type="molecule type" value="Genomic_DNA"/>
</dbReference>
<gene>
    <name evidence="3" type="ORF">HINF_LOCUS57302</name>
    <name evidence="2" type="ORF">HINF_LOCUS7219</name>
</gene>
<keyword evidence="4" id="KW-1185">Reference proteome</keyword>